<protein>
    <submittedName>
        <fullName evidence="2">Helix-turn-helix domain protein</fullName>
    </submittedName>
</protein>
<evidence type="ECO:0000313" key="2">
    <source>
        <dbReference type="EMBL" id="PRR85563.1"/>
    </source>
</evidence>
<comment type="caution">
    <text evidence="2">The sequence shown here is derived from an EMBL/GenBank/DDBJ whole genome shotgun (WGS) entry which is preliminary data.</text>
</comment>
<dbReference type="GO" id="GO:0003677">
    <property type="term" value="F:DNA binding"/>
    <property type="evidence" value="ECO:0007669"/>
    <property type="project" value="InterPro"/>
</dbReference>
<dbReference type="Proteomes" id="UP000237798">
    <property type="component" value="Unassembled WGS sequence"/>
</dbReference>
<dbReference type="AlphaFoldDB" id="A0A2T0BNW7"/>
<dbReference type="SUPFAM" id="SSF47413">
    <property type="entry name" value="lambda repressor-like DNA-binding domains"/>
    <property type="match status" value="1"/>
</dbReference>
<dbReference type="Gene3D" id="1.10.260.40">
    <property type="entry name" value="lambda repressor-like DNA-binding domains"/>
    <property type="match status" value="1"/>
</dbReference>
<gene>
    <name evidence="2" type="ORF">CLLU_14840</name>
</gene>
<dbReference type="SMART" id="SM00530">
    <property type="entry name" value="HTH_XRE"/>
    <property type="match status" value="1"/>
</dbReference>
<keyword evidence="3" id="KW-1185">Reference proteome</keyword>
<organism evidence="2 3">
    <name type="scientific">Clostridium luticellarii</name>
    <dbReference type="NCBI Taxonomy" id="1691940"/>
    <lineage>
        <taxon>Bacteria</taxon>
        <taxon>Bacillati</taxon>
        <taxon>Bacillota</taxon>
        <taxon>Clostridia</taxon>
        <taxon>Eubacteriales</taxon>
        <taxon>Clostridiaceae</taxon>
        <taxon>Clostridium</taxon>
    </lineage>
</organism>
<dbReference type="InterPro" id="IPR010982">
    <property type="entry name" value="Lambda_DNA-bd_dom_sf"/>
</dbReference>
<sequence>MNLKELCKSKGFTLTEIAKQTNTTVDYLSKLNTGRRSNPTWQTIVNIATILKVQPTEVGNSISKERKI</sequence>
<accession>A0A2T0BNW7</accession>
<dbReference type="PROSITE" id="PS50943">
    <property type="entry name" value="HTH_CROC1"/>
    <property type="match status" value="1"/>
</dbReference>
<name>A0A2T0BNW7_9CLOT</name>
<dbReference type="RefSeq" id="WP_158255900.1">
    <property type="nucleotide sequence ID" value="NZ_PVXP01000015.1"/>
</dbReference>
<dbReference type="EMBL" id="PVXP01000015">
    <property type="protein sequence ID" value="PRR85563.1"/>
    <property type="molecule type" value="Genomic_DNA"/>
</dbReference>
<evidence type="ECO:0000313" key="3">
    <source>
        <dbReference type="Proteomes" id="UP000237798"/>
    </source>
</evidence>
<dbReference type="OrthoDB" id="1859224at2"/>
<evidence type="ECO:0000259" key="1">
    <source>
        <dbReference type="PROSITE" id="PS50943"/>
    </source>
</evidence>
<dbReference type="Pfam" id="PF13560">
    <property type="entry name" value="HTH_31"/>
    <property type="match status" value="1"/>
</dbReference>
<proteinExistence type="predicted"/>
<feature type="domain" description="HTH cro/C1-type" evidence="1">
    <location>
        <begin position="3"/>
        <end position="58"/>
    </location>
</feature>
<dbReference type="CDD" id="cd00093">
    <property type="entry name" value="HTH_XRE"/>
    <property type="match status" value="1"/>
</dbReference>
<reference evidence="2 3" key="1">
    <citation type="submission" date="2018-03" db="EMBL/GenBank/DDBJ databases">
        <title>Genome sequence of Clostridium luticellarii DSM 29923.</title>
        <authorList>
            <person name="Poehlein A."/>
            <person name="Daniel R."/>
        </authorList>
    </citation>
    <scope>NUCLEOTIDE SEQUENCE [LARGE SCALE GENOMIC DNA]</scope>
    <source>
        <strain evidence="2 3">DSM 29923</strain>
    </source>
</reference>
<dbReference type="InterPro" id="IPR001387">
    <property type="entry name" value="Cro/C1-type_HTH"/>
</dbReference>